<proteinExistence type="predicted"/>
<accession>A0A2A6CHQ4</accession>
<dbReference type="PANTHER" id="PTHR21629">
    <property type="entry name" value="C6 DOMAIN-CONTAINING PROTEIN"/>
    <property type="match status" value="1"/>
</dbReference>
<dbReference type="EnsemblMetazoa" id="PPA16050.1">
    <property type="protein sequence ID" value="PPA16050.1"/>
    <property type="gene ID" value="WBGene00105604"/>
</dbReference>
<reference evidence="1" key="2">
    <citation type="submission" date="2022-06" db="UniProtKB">
        <authorList>
            <consortium name="EnsemblMetazoa"/>
        </authorList>
    </citation>
    <scope>IDENTIFICATION</scope>
    <source>
        <strain evidence="1">PS312</strain>
    </source>
</reference>
<reference evidence="2" key="1">
    <citation type="journal article" date="2008" name="Nat. Genet.">
        <title>The Pristionchus pacificus genome provides a unique perspective on nematode lifestyle and parasitism.</title>
        <authorList>
            <person name="Dieterich C."/>
            <person name="Clifton S.W."/>
            <person name="Schuster L.N."/>
            <person name="Chinwalla A."/>
            <person name="Delehaunty K."/>
            <person name="Dinkelacker I."/>
            <person name="Fulton L."/>
            <person name="Fulton R."/>
            <person name="Godfrey J."/>
            <person name="Minx P."/>
            <person name="Mitreva M."/>
            <person name="Roeseler W."/>
            <person name="Tian H."/>
            <person name="Witte H."/>
            <person name="Yang S.P."/>
            <person name="Wilson R.K."/>
            <person name="Sommer R.J."/>
        </authorList>
    </citation>
    <scope>NUCLEOTIDE SEQUENCE [LARGE SCALE GENOMIC DNA]</scope>
    <source>
        <strain evidence="2">PS312</strain>
    </source>
</reference>
<dbReference type="AlphaFoldDB" id="A0A2A6CHQ4"/>
<gene>
    <name evidence="1" type="primary">WBGene00105604</name>
</gene>
<protein>
    <submittedName>
        <fullName evidence="1">C6 domain-containing protein</fullName>
    </submittedName>
</protein>
<keyword evidence="2" id="KW-1185">Reference proteome</keyword>
<accession>A0A8R1YFV5</accession>
<organism evidence="1 2">
    <name type="scientific">Pristionchus pacificus</name>
    <name type="common">Parasitic nematode worm</name>
    <dbReference type="NCBI Taxonomy" id="54126"/>
    <lineage>
        <taxon>Eukaryota</taxon>
        <taxon>Metazoa</taxon>
        <taxon>Ecdysozoa</taxon>
        <taxon>Nematoda</taxon>
        <taxon>Chromadorea</taxon>
        <taxon>Rhabditida</taxon>
        <taxon>Rhabditina</taxon>
        <taxon>Diplogasteromorpha</taxon>
        <taxon>Diplogasteroidea</taxon>
        <taxon>Neodiplogasteridae</taxon>
        <taxon>Pristionchus</taxon>
    </lineage>
</organism>
<dbReference type="Proteomes" id="UP000005239">
    <property type="component" value="Unassembled WGS sequence"/>
</dbReference>
<name>A0A2A6CHQ4_PRIPA</name>
<sequence length="128" mass="13680">MLFLIGLILAGLIPIATSCLATPSMPMPVVPCLTCSTDTITYTTGPAGGKEFQEAIIYIDGGCNELELLCVGVDANVEFNFAMGVIRDTDPGQTLGQVRINLFCNDQGDWEFANFRGLPIVNVECSSL</sequence>
<evidence type="ECO:0000313" key="1">
    <source>
        <dbReference type="EnsemblMetazoa" id="PPA16050.1"/>
    </source>
</evidence>
<evidence type="ECO:0000313" key="2">
    <source>
        <dbReference type="Proteomes" id="UP000005239"/>
    </source>
</evidence>
<dbReference type="PANTHER" id="PTHR21629:SF5">
    <property type="entry name" value="C6 DOMAIN-CONTAINING PROTEIN"/>
    <property type="match status" value="1"/>
</dbReference>